<feature type="non-terminal residue" evidence="1">
    <location>
        <position position="1"/>
    </location>
</feature>
<dbReference type="Proteomes" id="UP000807353">
    <property type="component" value="Unassembled WGS sequence"/>
</dbReference>
<reference evidence="1" key="1">
    <citation type="submission" date="2020-11" db="EMBL/GenBank/DDBJ databases">
        <authorList>
            <consortium name="DOE Joint Genome Institute"/>
            <person name="Ahrendt S."/>
            <person name="Riley R."/>
            <person name="Andreopoulos W."/>
            <person name="Labutti K."/>
            <person name="Pangilinan J."/>
            <person name="Ruiz-Duenas F.J."/>
            <person name="Barrasa J.M."/>
            <person name="Sanchez-Garcia M."/>
            <person name="Camarero S."/>
            <person name="Miyauchi S."/>
            <person name="Serrano A."/>
            <person name="Linde D."/>
            <person name="Babiker R."/>
            <person name="Drula E."/>
            <person name="Ayuso-Fernandez I."/>
            <person name="Pacheco R."/>
            <person name="Padilla G."/>
            <person name="Ferreira P."/>
            <person name="Barriuso J."/>
            <person name="Kellner H."/>
            <person name="Castanera R."/>
            <person name="Alfaro M."/>
            <person name="Ramirez L."/>
            <person name="Pisabarro A.G."/>
            <person name="Kuo A."/>
            <person name="Tritt A."/>
            <person name="Lipzen A."/>
            <person name="He G."/>
            <person name="Yan M."/>
            <person name="Ng V."/>
            <person name="Cullen D."/>
            <person name="Martin F."/>
            <person name="Rosso M.-N."/>
            <person name="Henrissat B."/>
            <person name="Hibbett D."/>
            <person name="Martinez A.T."/>
            <person name="Grigoriev I.V."/>
        </authorList>
    </citation>
    <scope>NUCLEOTIDE SEQUENCE</scope>
    <source>
        <strain evidence="1">CBS 247.69</strain>
    </source>
</reference>
<proteinExistence type="predicted"/>
<sequence>EDNFKVPKLLADGSNWVTYKDRLRWALDAHGMLDQLEKNIPEPLTPAELSSTKASPALPATPGYKIRYEKWWMAEATIKQCIASTVPDSVFNRVKAKKSAKDVWDAVAAIFEDRLLLVAINL</sequence>
<protein>
    <submittedName>
        <fullName evidence="1">Uncharacterized protein</fullName>
    </submittedName>
</protein>
<accession>A0A9P5YD87</accession>
<evidence type="ECO:0000313" key="2">
    <source>
        <dbReference type="Proteomes" id="UP000807353"/>
    </source>
</evidence>
<comment type="caution">
    <text evidence="1">The sequence shown here is derived from an EMBL/GenBank/DDBJ whole genome shotgun (WGS) entry which is preliminary data.</text>
</comment>
<organism evidence="1 2">
    <name type="scientific">Collybia nuda</name>
    <dbReference type="NCBI Taxonomy" id="64659"/>
    <lineage>
        <taxon>Eukaryota</taxon>
        <taxon>Fungi</taxon>
        <taxon>Dikarya</taxon>
        <taxon>Basidiomycota</taxon>
        <taxon>Agaricomycotina</taxon>
        <taxon>Agaricomycetes</taxon>
        <taxon>Agaricomycetidae</taxon>
        <taxon>Agaricales</taxon>
        <taxon>Tricholomatineae</taxon>
        <taxon>Clitocybaceae</taxon>
        <taxon>Collybia</taxon>
    </lineage>
</organism>
<dbReference type="EMBL" id="MU150242">
    <property type="protein sequence ID" value="KAF9466346.1"/>
    <property type="molecule type" value="Genomic_DNA"/>
</dbReference>
<dbReference type="AlphaFoldDB" id="A0A9P5YD87"/>
<name>A0A9P5YD87_9AGAR</name>
<dbReference type="OrthoDB" id="3269759at2759"/>
<dbReference type="Pfam" id="PF14223">
    <property type="entry name" value="Retrotran_gag_2"/>
    <property type="match status" value="1"/>
</dbReference>
<evidence type="ECO:0000313" key="1">
    <source>
        <dbReference type="EMBL" id="KAF9466346.1"/>
    </source>
</evidence>
<gene>
    <name evidence="1" type="ORF">BDZ94DRAFT_1138953</name>
</gene>
<feature type="non-terminal residue" evidence="1">
    <location>
        <position position="122"/>
    </location>
</feature>
<keyword evidence="2" id="KW-1185">Reference proteome</keyword>